<feature type="non-terminal residue" evidence="1">
    <location>
        <position position="1"/>
    </location>
</feature>
<evidence type="ECO:0000313" key="1">
    <source>
        <dbReference type="EMBL" id="CDW47984.1"/>
    </source>
</evidence>
<organism evidence="1">
    <name type="scientific">Lepeophtheirus salmonis</name>
    <name type="common">Salmon louse</name>
    <name type="synonym">Caligus salmonis</name>
    <dbReference type="NCBI Taxonomy" id="72036"/>
    <lineage>
        <taxon>Eukaryota</taxon>
        <taxon>Metazoa</taxon>
        <taxon>Ecdysozoa</taxon>
        <taxon>Arthropoda</taxon>
        <taxon>Crustacea</taxon>
        <taxon>Multicrustacea</taxon>
        <taxon>Hexanauplia</taxon>
        <taxon>Copepoda</taxon>
        <taxon>Siphonostomatoida</taxon>
        <taxon>Caligidae</taxon>
        <taxon>Lepeophtheirus</taxon>
    </lineage>
</organism>
<sequence>ESVTHDCVPWSQKILKNKLGKQQVKLKYETRRPLRSPLSKVELLSRTLYAHIKIN</sequence>
<name>A0A0K2VBW1_LEPSM</name>
<proteinExistence type="predicted"/>
<protein>
    <submittedName>
        <fullName evidence="1">Uncharacterized protein</fullName>
    </submittedName>
</protein>
<dbReference type="EMBL" id="HACA01030623">
    <property type="protein sequence ID" value="CDW47984.1"/>
    <property type="molecule type" value="Transcribed_RNA"/>
</dbReference>
<dbReference type="AlphaFoldDB" id="A0A0K2VBW1"/>
<accession>A0A0K2VBW1</accession>
<reference evidence="1" key="1">
    <citation type="submission" date="2014-05" db="EMBL/GenBank/DDBJ databases">
        <authorList>
            <person name="Chronopoulou M."/>
        </authorList>
    </citation>
    <scope>NUCLEOTIDE SEQUENCE</scope>
    <source>
        <tissue evidence="1">Whole organism</tissue>
    </source>
</reference>